<feature type="region of interest" description="Disordered" evidence="1">
    <location>
        <begin position="337"/>
        <end position="372"/>
    </location>
</feature>
<accession>A0A6J7JV27</accession>
<sequence>MPPAAAPSLPPVPAGPGGSGTSAALPQHGERDAQAARASTAVDVEADAGFGTAPVPPRGDVGGPGAGGLTPGAFSPRAETPPRADVVPQAPPADPPSYEAAPAQAAATPETGPAAPADPVSYDAPPVQAAPDAAPAAPADPPSYEAAPAQAAATPETAPAAPAGTPSYEAAPAAAHDGPPSGAGAGPTDHVPPVPGPSYEAAASPAPAPTPSYEAAPAAHAAPVPPQSAAPVGVTVGDVDEQLPGIAAGMSGAVRAALGQARAVSVRGADLVLGVPAGKGTAARTINREDAKEKIAAELEELLGVRFVIRAEEQAGVEAPQEQLLPEDEVVRRVMTEFEAEEVGDGASGVASPGTETEDPTSAPETPTPGDS</sequence>
<feature type="compositionally biased region" description="Polar residues" evidence="1">
    <location>
        <begin position="363"/>
        <end position="372"/>
    </location>
</feature>
<dbReference type="AlphaFoldDB" id="A0A6J7JV27"/>
<feature type="compositionally biased region" description="Gly residues" evidence="1">
    <location>
        <begin position="60"/>
        <end position="70"/>
    </location>
</feature>
<gene>
    <name evidence="2" type="ORF">UFOPK3564_03295</name>
</gene>
<proteinExistence type="predicted"/>
<feature type="region of interest" description="Disordered" evidence="1">
    <location>
        <begin position="1"/>
        <end position="236"/>
    </location>
</feature>
<feature type="compositionally biased region" description="Low complexity" evidence="1">
    <location>
        <begin position="96"/>
        <end position="166"/>
    </location>
</feature>
<feature type="compositionally biased region" description="Low complexity" evidence="1">
    <location>
        <begin position="197"/>
        <end position="222"/>
    </location>
</feature>
<evidence type="ECO:0000313" key="2">
    <source>
        <dbReference type="EMBL" id="CAB4947226.1"/>
    </source>
</evidence>
<feature type="compositionally biased region" description="Pro residues" evidence="1">
    <location>
        <begin position="1"/>
        <end position="14"/>
    </location>
</feature>
<name>A0A6J7JV27_9ZZZZ</name>
<organism evidence="2">
    <name type="scientific">freshwater metagenome</name>
    <dbReference type="NCBI Taxonomy" id="449393"/>
    <lineage>
        <taxon>unclassified sequences</taxon>
        <taxon>metagenomes</taxon>
        <taxon>ecological metagenomes</taxon>
    </lineage>
</organism>
<dbReference type="EMBL" id="CAFBMK010000303">
    <property type="protein sequence ID" value="CAB4947226.1"/>
    <property type="molecule type" value="Genomic_DNA"/>
</dbReference>
<reference evidence="2" key="1">
    <citation type="submission" date="2020-05" db="EMBL/GenBank/DDBJ databases">
        <authorList>
            <person name="Chiriac C."/>
            <person name="Salcher M."/>
            <person name="Ghai R."/>
            <person name="Kavagutti S V."/>
        </authorList>
    </citation>
    <scope>NUCLEOTIDE SEQUENCE</scope>
</reference>
<protein>
    <submittedName>
        <fullName evidence="2">Unannotated protein</fullName>
    </submittedName>
</protein>
<evidence type="ECO:0000256" key="1">
    <source>
        <dbReference type="SAM" id="MobiDB-lite"/>
    </source>
</evidence>